<organism evidence="2 3">
    <name type="scientific">Chthonomonas calidirosea (strain DSM 23976 / ICMP 18418 / T49)</name>
    <dbReference type="NCBI Taxonomy" id="1303518"/>
    <lineage>
        <taxon>Bacteria</taxon>
        <taxon>Bacillati</taxon>
        <taxon>Armatimonadota</taxon>
        <taxon>Chthonomonadia</taxon>
        <taxon>Chthonomonadales</taxon>
        <taxon>Chthonomonadaceae</taxon>
        <taxon>Chthonomonas</taxon>
    </lineage>
</organism>
<dbReference type="InParanoid" id="S0EUX6"/>
<dbReference type="HOGENOM" id="CLU_1335575_0_0_0"/>
<dbReference type="PANTHER" id="PTHR39158:SF1">
    <property type="entry name" value="DNAJ HOMOLOG SUBFAMILY C MEMBER 28"/>
    <property type="match status" value="1"/>
</dbReference>
<dbReference type="EMBL" id="HF951689">
    <property type="protein sequence ID" value="CCW35523.1"/>
    <property type="molecule type" value="Genomic_DNA"/>
</dbReference>
<dbReference type="AlphaFoldDB" id="S0EUX6"/>
<evidence type="ECO:0000313" key="2">
    <source>
        <dbReference type="EMBL" id="CCW35523.1"/>
    </source>
</evidence>
<keyword evidence="3" id="KW-1185">Reference proteome</keyword>
<protein>
    <recommendedName>
        <fullName evidence="1">DnaJ homologue subfamily C member 28 conserved domain-containing protein</fullName>
    </recommendedName>
</protein>
<dbReference type="Pfam" id="PF09350">
    <property type="entry name" value="DJC28_CD"/>
    <property type="match status" value="1"/>
</dbReference>
<dbReference type="PATRIC" id="fig|1303518.3.peg.1764"/>
<evidence type="ECO:0000313" key="3">
    <source>
        <dbReference type="Proteomes" id="UP000014227"/>
    </source>
</evidence>
<name>S0EUX6_CHTCT</name>
<dbReference type="InterPro" id="IPR018961">
    <property type="entry name" value="DnaJ_homolog_subfam-C_membr-28"/>
</dbReference>
<dbReference type="PANTHER" id="PTHR39158">
    <property type="entry name" value="OS08G0560600 PROTEIN"/>
    <property type="match status" value="1"/>
</dbReference>
<dbReference type="OrthoDB" id="9798476at2"/>
<dbReference type="RefSeq" id="WP_016483054.1">
    <property type="nucleotide sequence ID" value="NC_021487.1"/>
</dbReference>
<dbReference type="KEGG" id="ccz:CCALI_01710"/>
<feature type="domain" description="DnaJ homologue subfamily C member 28 conserved" evidence="1">
    <location>
        <begin position="10"/>
        <end position="76"/>
    </location>
</feature>
<gene>
    <name evidence="2" type="ORF">CCALI_01710</name>
</gene>
<accession>S0EUX6</accession>
<dbReference type="InterPro" id="IPR052573">
    <property type="entry name" value="DnaJ_C_subfamily_28"/>
</dbReference>
<evidence type="ECO:0000259" key="1">
    <source>
        <dbReference type="Pfam" id="PF09350"/>
    </source>
</evidence>
<dbReference type="Proteomes" id="UP000014227">
    <property type="component" value="Chromosome I"/>
</dbReference>
<proteinExistence type="predicted"/>
<sequence>MFDPDVIALIAERKIQEAIEQGKFDNLPGKGKPLVLEEEAIVPPHLRVANHALRNVGALPEWVQLLKEIVSLKREIALLRAQLITQSRRRRFVLSSARIRPATREAYLQWCVQMRALYQQRLCEVNLLVLRFSLIAPPSQVDRALPYRVVVEMEAFDTEFLPCPLTALPELSSAIPLERKAPDIKEGFLRRLMRIRYRHLQKPSK</sequence>
<dbReference type="STRING" id="454171.CP488_02382"/>
<reference evidence="3" key="1">
    <citation type="submission" date="2013-03" db="EMBL/GenBank/DDBJ databases">
        <title>Genome sequence of Chthonomonas calidirosea, the first sequenced genome from the Armatimonadetes phylum (formally candidate division OP10).</title>
        <authorList>
            <person name="Lee K.C.Y."/>
            <person name="Morgan X.C."/>
            <person name="Dunfield P.F."/>
            <person name="Tamas I."/>
            <person name="Houghton K.M."/>
            <person name="Vyssotski M."/>
            <person name="Ryan J.L.J."/>
            <person name="Lagutin K."/>
            <person name="McDonald I.R."/>
            <person name="Stott M.B."/>
        </authorList>
    </citation>
    <scope>NUCLEOTIDE SEQUENCE [LARGE SCALE GENOMIC DNA]</scope>
    <source>
        <strain evidence="3">DSM 23976 / ICMP 18418 / T49</strain>
    </source>
</reference>